<gene>
    <name evidence="3" type="ORF">MEDL_6181</name>
</gene>
<proteinExistence type="predicted"/>
<keyword evidence="4" id="KW-1185">Reference proteome</keyword>
<feature type="compositionally biased region" description="Polar residues" evidence="2">
    <location>
        <begin position="16"/>
        <end position="28"/>
    </location>
</feature>
<feature type="coiled-coil region" evidence="1">
    <location>
        <begin position="149"/>
        <end position="183"/>
    </location>
</feature>
<accession>A0A8S3Q2C1</accession>
<dbReference type="AlphaFoldDB" id="A0A8S3Q2C1"/>
<keyword evidence="1" id="KW-0175">Coiled coil</keyword>
<sequence length="397" mass="45126">MTRKKTKPSTKRKLMDSSQNTDSSFDLTSKQPYKKSNKKQNKQQKASNSVDYSEQGNISAQMTPDNFIQNQKQQSSTPYPYPYPPPFSGPQPVHFSQYTPPVADSSILSHIMYSISSIDSRLSKLESMDKKLDKFDGLCEAVDSLFTRVKTSESDVKKLTTQVSELNNTCDSFNIKLDELNAEKDNLWIAQASGGSGSPGKGSKLKKEIAEIHKQNSELKSTVSDLQYEATKNNLIFYGIVDMPGEDVQNLLSGFVRDEMDVKTNINFRSVRRMNSKFKPRPIIATFDNFKQREVVKSSAYKLKSSPFGLSVQYTPDVLAKRKQLLPIQREARAQQAKAVMIRDKLYINNELFDQIKHKQFLPKMETQIPNEKIEVDICTDKTTHQTDEKQATTKED</sequence>
<evidence type="ECO:0000313" key="3">
    <source>
        <dbReference type="EMBL" id="CAG2190920.1"/>
    </source>
</evidence>
<dbReference type="OrthoDB" id="6079384at2759"/>
<organism evidence="3 4">
    <name type="scientific">Mytilus edulis</name>
    <name type="common">Blue mussel</name>
    <dbReference type="NCBI Taxonomy" id="6550"/>
    <lineage>
        <taxon>Eukaryota</taxon>
        <taxon>Metazoa</taxon>
        <taxon>Spiralia</taxon>
        <taxon>Lophotrochozoa</taxon>
        <taxon>Mollusca</taxon>
        <taxon>Bivalvia</taxon>
        <taxon>Autobranchia</taxon>
        <taxon>Pteriomorphia</taxon>
        <taxon>Mytilida</taxon>
        <taxon>Mytiloidea</taxon>
        <taxon>Mytilidae</taxon>
        <taxon>Mytilinae</taxon>
        <taxon>Mytilus</taxon>
    </lineage>
</organism>
<reference evidence="3" key="1">
    <citation type="submission" date="2021-03" db="EMBL/GenBank/DDBJ databases">
        <authorList>
            <person name="Bekaert M."/>
        </authorList>
    </citation>
    <scope>NUCLEOTIDE SEQUENCE</scope>
</reference>
<evidence type="ECO:0000256" key="2">
    <source>
        <dbReference type="SAM" id="MobiDB-lite"/>
    </source>
</evidence>
<dbReference type="Proteomes" id="UP000683360">
    <property type="component" value="Unassembled WGS sequence"/>
</dbReference>
<evidence type="ECO:0000256" key="1">
    <source>
        <dbReference type="SAM" id="Coils"/>
    </source>
</evidence>
<dbReference type="EMBL" id="CAJPWZ010000344">
    <property type="protein sequence ID" value="CAG2190920.1"/>
    <property type="molecule type" value="Genomic_DNA"/>
</dbReference>
<name>A0A8S3Q2C1_MYTED</name>
<evidence type="ECO:0000313" key="4">
    <source>
        <dbReference type="Proteomes" id="UP000683360"/>
    </source>
</evidence>
<feature type="region of interest" description="Disordered" evidence="2">
    <location>
        <begin position="1"/>
        <end position="55"/>
    </location>
</feature>
<dbReference type="Gene3D" id="1.10.287.1490">
    <property type="match status" value="1"/>
</dbReference>
<comment type="caution">
    <text evidence="3">The sequence shown here is derived from an EMBL/GenBank/DDBJ whole genome shotgun (WGS) entry which is preliminary data.</text>
</comment>
<feature type="compositionally biased region" description="Basic residues" evidence="2">
    <location>
        <begin position="1"/>
        <end position="12"/>
    </location>
</feature>
<feature type="compositionally biased region" description="Basic residues" evidence="2">
    <location>
        <begin position="32"/>
        <end position="42"/>
    </location>
</feature>
<protein>
    <submittedName>
        <fullName evidence="3">Uncharacterized protein</fullName>
    </submittedName>
</protein>